<dbReference type="CDD" id="cd04476">
    <property type="entry name" value="RPA1_DBD_C"/>
    <property type="match status" value="1"/>
</dbReference>
<comment type="caution">
    <text evidence="7">The sequence shown here is derived from an EMBL/GenBank/DDBJ whole genome shotgun (WGS) entry which is preliminary data.</text>
</comment>
<keyword evidence="3" id="KW-0863">Zinc-finger</keyword>
<dbReference type="InterPro" id="IPR013955">
    <property type="entry name" value="Rep_factor-A_C"/>
</dbReference>
<dbReference type="PANTHER" id="PTHR47165">
    <property type="entry name" value="OS03G0429900 PROTEIN"/>
    <property type="match status" value="1"/>
</dbReference>
<evidence type="ECO:0000313" key="8">
    <source>
        <dbReference type="Proteomes" id="UP001190926"/>
    </source>
</evidence>
<dbReference type="EMBL" id="SDAM02000043">
    <property type="protein sequence ID" value="KAH6834965.1"/>
    <property type="molecule type" value="Genomic_DNA"/>
</dbReference>
<keyword evidence="4" id="KW-0862">Zinc</keyword>
<sequence length="217" mass="23974">MAKPNMYRGEIKVVNTCYVTKVVMDSDVPEIKSFKILGADSSLLDTIVISSISNGSSSTVSNELCAGQNVLKTIAQLFDGTENGSFWSCGTIVAVDGDGGWYYISCKKCPKKLQKIENRFCEKCNRYDVSGNLRYKLKAHVVDETGSALFLLWDGECLQLIGRSAGELNTKNVVGEEEDNILSEIEEALVDKKMMFKVNIRGEEFMGANGPMLLQRL</sequence>
<gene>
    <name evidence="7" type="ORF">C2S53_010290</name>
</gene>
<evidence type="ECO:0000256" key="1">
    <source>
        <dbReference type="ARBA" id="ARBA00005690"/>
    </source>
</evidence>
<dbReference type="SUPFAM" id="SSF50249">
    <property type="entry name" value="Nucleic acid-binding proteins"/>
    <property type="match status" value="1"/>
</dbReference>
<evidence type="ECO:0000256" key="2">
    <source>
        <dbReference type="ARBA" id="ARBA00022723"/>
    </source>
</evidence>
<name>A0AAD4JJE9_PERFH</name>
<dbReference type="GO" id="GO:0003677">
    <property type="term" value="F:DNA binding"/>
    <property type="evidence" value="ECO:0007669"/>
    <property type="project" value="UniProtKB-KW"/>
</dbReference>
<proteinExistence type="inferred from homology"/>
<dbReference type="Pfam" id="PF08646">
    <property type="entry name" value="Rep_fac-A_C"/>
    <property type="match status" value="1"/>
</dbReference>
<keyword evidence="2" id="KW-0479">Metal-binding</keyword>
<dbReference type="InterPro" id="IPR047192">
    <property type="entry name" value="Euk_RPA1_DBD_C"/>
</dbReference>
<evidence type="ECO:0000313" key="7">
    <source>
        <dbReference type="EMBL" id="KAH6834965.1"/>
    </source>
</evidence>
<keyword evidence="8" id="KW-1185">Reference proteome</keyword>
<feature type="domain" description="Replication factor A C-terminal" evidence="6">
    <location>
        <begin position="90"/>
        <end position="207"/>
    </location>
</feature>
<protein>
    <recommendedName>
        <fullName evidence="6">Replication factor A C-terminal domain-containing protein</fullName>
    </recommendedName>
</protein>
<dbReference type="AlphaFoldDB" id="A0AAD4JJE9"/>
<dbReference type="GO" id="GO:0008270">
    <property type="term" value="F:zinc ion binding"/>
    <property type="evidence" value="ECO:0007669"/>
    <property type="project" value="UniProtKB-KW"/>
</dbReference>
<comment type="similarity">
    <text evidence="1">Belongs to the replication factor A protein 1 family.</text>
</comment>
<dbReference type="InterPro" id="IPR012340">
    <property type="entry name" value="NA-bd_OB-fold"/>
</dbReference>
<dbReference type="Proteomes" id="UP001190926">
    <property type="component" value="Unassembled WGS sequence"/>
</dbReference>
<reference evidence="7 8" key="1">
    <citation type="journal article" date="2021" name="Nat. Commun.">
        <title>Incipient diploidization of the medicinal plant Perilla within 10,000 years.</title>
        <authorList>
            <person name="Zhang Y."/>
            <person name="Shen Q."/>
            <person name="Leng L."/>
            <person name="Zhang D."/>
            <person name="Chen S."/>
            <person name="Shi Y."/>
            <person name="Ning Z."/>
            <person name="Chen S."/>
        </authorList>
    </citation>
    <scope>NUCLEOTIDE SEQUENCE [LARGE SCALE GENOMIC DNA]</scope>
    <source>
        <strain evidence="8">cv. PC099</strain>
    </source>
</reference>
<evidence type="ECO:0000256" key="5">
    <source>
        <dbReference type="ARBA" id="ARBA00023125"/>
    </source>
</evidence>
<dbReference type="Gene3D" id="2.40.50.140">
    <property type="entry name" value="Nucleic acid-binding proteins"/>
    <property type="match status" value="1"/>
</dbReference>
<accession>A0AAD4JJE9</accession>
<dbReference type="PANTHER" id="PTHR47165:SF4">
    <property type="entry name" value="OS03G0429900 PROTEIN"/>
    <property type="match status" value="1"/>
</dbReference>
<evidence type="ECO:0000256" key="4">
    <source>
        <dbReference type="ARBA" id="ARBA00022833"/>
    </source>
</evidence>
<organism evidence="7 8">
    <name type="scientific">Perilla frutescens var. hirtella</name>
    <name type="common">Perilla citriodora</name>
    <name type="synonym">Perilla setoyensis</name>
    <dbReference type="NCBI Taxonomy" id="608512"/>
    <lineage>
        <taxon>Eukaryota</taxon>
        <taxon>Viridiplantae</taxon>
        <taxon>Streptophyta</taxon>
        <taxon>Embryophyta</taxon>
        <taxon>Tracheophyta</taxon>
        <taxon>Spermatophyta</taxon>
        <taxon>Magnoliopsida</taxon>
        <taxon>eudicotyledons</taxon>
        <taxon>Gunneridae</taxon>
        <taxon>Pentapetalae</taxon>
        <taxon>asterids</taxon>
        <taxon>lamiids</taxon>
        <taxon>Lamiales</taxon>
        <taxon>Lamiaceae</taxon>
        <taxon>Nepetoideae</taxon>
        <taxon>Elsholtzieae</taxon>
        <taxon>Perilla</taxon>
    </lineage>
</organism>
<evidence type="ECO:0000256" key="3">
    <source>
        <dbReference type="ARBA" id="ARBA00022771"/>
    </source>
</evidence>
<evidence type="ECO:0000259" key="6">
    <source>
        <dbReference type="Pfam" id="PF08646"/>
    </source>
</evidence>
<keyword evidence="5" id="KW-0238">DNA-binding</keyword>